<evidence type="ECO:0000313" key="3">
    <source>
        <dbReference type="Proteomes" id="UP000694005"/>
    </source>
</evidence>
<dbReference type="Gramene" id="A09p80550.2_BraZ1">
    <property type="protein sequence ID" value="A09p80550.2_BraZ1.CDS.1"/>
    <property type="gene ID" value="A09g80550.2_BraZ1"/>
</dbReference>
<accession>A0A8D9G4A0</accession>
<dbReference type="EMBL" id="LS974625">
    <property type="protein sequence ID" value="CAG7867588.1"/>
    <property type="molecule type" value="Genomic_DNA"/>
</dbReference>
<dbReference type="Proteomes" id="UP000694005">
    <property type="component" value="Chromosome A09"/>
</dbReference>
<organism evidence="1 3">
    <name type="scientific">Brassica campestris</name>
    <name type="common">Field mustard</name>
    <dbReference type="NCBI Taxonomy" id="3711"/>
    <lineage>
        <taxon>Eukaryota</taxon>
        <taxon>Viridiplantae</taxon>
        <taxon>Streptophyta</taxon>
        <taxon>Embryophyta</taxon>
        <taxon>Tracheophyta</taxon>
        <taxon>Spermatophyta</taxon>
        <taxon>Magnoliopsida</taxon>
        <taxon>eudicotyledons</taxon>
        <taxon>Gunneridae</taxon>
        <taxon>Pentapetalae</taxon>
        <taxon>rosids</taxon>
        <taxon>malvids</taxon>
        <taxon>Brassicales</taxon>
        <taxon>Brassicaceae</taxon>
        <taxon>Brassiceae</taxon>
        <taxon>Brassica</taxon>
    </lineage>
</organism>
<gene>
    <name evidence="1" type="ORF">BRAPAZ1V2_A09P80510.2</name>
    <name evidence="2" type="ORF">BRAPAZ1V2_A09P80550.2</name>
</gene>
<sequence length="43" mass="4982">MAKASKECENEEKCLDKPARTQSIEERIGGPQVHSCRNHIRWD</sequence>
<reference evidence="1 3" key="1">
    <citation type="submission" date="2021-07" db="EMBL/GenBank/DDBJ databases">
        <authorList>
            <consortium name="Genoscope - CEA"/>
            <person name="William W."/>
        </authorList>
    </citation>
    <scope>NUCLEOTIDE SEQUENCE [LARGE SCALE GENOMIC DNA]</scope>
</reference>
<proteinExistence type="predicted"/>
<dbReference type="AlphaFoldDB" id="A0A8D9G4A0"/>
<dbReference type="EMBL" id="LS974625">
    <property type="protein sequence ID" value="CAG7867584.1"/>
    <property type="molecule type" value="Genomic_DNA"/>
</dbReference>
<evidence type="ECO:0000313" key="1">
    <source>
        <dbReference type="EMBL" id="CAG7867584.1"/>
    </source>
</evidence>
<dbReference type="Gramene" id="A09p80510.2_BraZ1">
    <property type="protein sequence ID" value="A09p80510.2_BraZ1.CDS.1"/>
    <property type="gene ID" value="A09g80510.2_BraZ1"/>
</dbReference>
<evidence type="ECO:0000313" key="2">
    <source>
        <dbReference type="EMBL" id="CAG7867588.1"/>
    </source>
</evidence>
<name>A0A8D9G4A0_BRACM</name>
<protein>
    <submittedName>
        <fullName evidence="1">Uncharacterized protein</fullName>
    </submittedName>
</protein>